<feature type="binding site" evidence="12">
    <location>
        <position position="248"/>
    </location>
    <ligand>
        <name>K(+)</name>
        <dbReference type="ChEBI" id="CHEBI:29103"/>
    </ligand>
</feature>
<keyword evidence="7 12" id="KW-0418">Kinase</keyword>
<feature type="binding site" evidence="12">
    <location>
        <begin position="222"/>
        <end position="227"/>
    </location>
    <ligand>
        <name>ATP</name>
        <dbReference type="ChEBI" id="CHEBI:30616"/>
    </ligand>
</feature>
<keyword evidence="9 12" id="KW-0460">Magnesium</keyword>
<dbReference type="GO" id="GO:0005829">
    <property type="term" value="C:cytosol"/>
    <property type="evidence" value="ECO:0007669"/>
    <property type="project" value="TreeGrafter"/>
</dbReference>
<comment type="subunit">
    <text evidence="12">Homodimer.</text>
</comment>
<keyword evidence="11 12" id="KW-0119">Carbohydrate metabolism</keyword>
<feature type="binding site" evidence="12">
    <location>
        <begin position="43"/>
        <end position="47"/>
    </location>
    <ligand>
        <name>substrate</name>
    </ligand>
</feature>
<dbReference type="PANTHER" id="PTHR10584:SF166">
    <property type="entry name" value="RIBOKINASE"/>
    <property type="match status" value="1"/>
</dbReference>
<dbReference type="NCBIfam" id="TIGR02152">
    <property type="entry name" value="D_ribokin_bact"/>
    <property type="match status" value="1"/>
</dbReference>
<feature type="domain" description="Carbohydrate kinase PfkB" evidence="13">
    <location>
        <begin position="7"/>
        <end position="296"/>
    </location>
</feature>
<dbReference type="HAMAP" id="MF_01987">
    <property type="entry name" value="Ribokinase"/>
    <property type="match status" value="1"/>
</dbReference>
<dbReference type="OrthoDB" id="9775849at2"/>
<evidence type="ECO:0000313" key="15">
    <source>
        <dbReference type="Proteomes" id="UP000272528"/>
    </source>
</evidence>
<evidence type="ECO:0000259" key="13">
    <source>
        <dbReference type="Pfam" id="PF00294"/>
    </source>
</evidence>
<dbReference type="EMBL" id="CP034437">
    <property type="protein sequence ID" value="AZN40300.1"/>
    <property type="molecule type" value="Genomic_DNA"/>
</dbReference>
<feature type="active site" description="Proton acceptor" evidence="12">
    <location>
        <position position="254"/>
    </location>
</feature>
<evidence type="ECO:0000256" key="7">
    <source>
        <dbReference type="ARBA" id="ARBA00022777"/>
    </source>
</evidence>
<dbReference type="CDD" id="cd01174">
    <property type="entry name" value="ribokinase"/>
    <property type="match status" value="1"/>
</dbReference>
<dbReference type="GO" id="GO:0046872">
    <property type="term" value="F:metal ion binding"/>
    <property type="evidence" value="ECO:0007669"/>
    <property type="project" value="UniProtKB-KW"/>
</dbReference>
<evidence type="ECO:0000256" key="2">
    <source>
        <dbReference type="ARBA" id="ARBA00012035"/>
    </source>
</evidence>
<feature type="binding site" evidence="12">
    <location>
        <position position="254"/>
    </location>
    <ligand>
        <name>substrate</name>
    </ligand>
</feature>
<dbReference type="UniPathway" id="UPA00916">
    <property type="reaction ID" value="UER00889"/>
</dbReference>
<comment type="subcellular location">
    <subcellularLocation>
        <location evidence="12">Cytoplasm</location>
    </subcellularLocation>
</comment>
<feature type="binding site" evidence="12">
    <location>
        <position position="143"/>
    </location>
    <ligand>
        <name>substrate</name>
    </ligand>
</feature>
<dbReference type="PANTHER" id="PTHR10584">
    <property type="entry name" value="SUGAR KINASE"/>
    <property type="match status" value="1"/>
</dbReference>
<feature type="binding site" evidence="12">
    <location>
        <position position="187"/>
    </location>
    <ligand>
        <name>ATP</name>
        <dbReference type="ChEBI" id="CHEBI:30616"/>
    </ligand>
</feature>
<keyword evidence="8 12" id="KW-0067">ATP-binding</keyword>
<evidence type="ECO:0000256" key="5">
    <source>
        <dbReference type="ARBA" id="ARBA00022723"/>
    </source>
</evidence>
<evidence type="ECO:0000256" key="1">
    <source>
        <dbReference type="ARBA" id="ARBA00005380"/>
    </source>
</evidence>
<dbReference type="SUPFAM" id="SSF53613">
    <property type="entry name" value="Ribokinase-like"/>
    <property type="match status" value="1"/>
</dbReference>
<sequence>MHTKLPRIAIVGSLNMDLVVSMQRMPKQGETVKGEQFHTVPGGKGANQALACARLGGDAALIGAVGNDAFGSMMKEQMKANNVRTDTVATIQDAPTGIATIMHADHDNSIVIVEGANGSCTPAWIEHHAEIIRQAQVLLVQLEIPLASVREALQIARDSDVITVLNPAPYAELPEELLQLVDYITPNETEFECLSGELYVSEEELEAGMRQWGMEGPTLIVTRGGNGVSFLKDGSLQTIRAPQVEVVDTTGAGDCFNGAFSVAIAEGFDLAEAVAFGVKAATLSVTKFGAQAGMPTLDDVNTN</sequence>
<dbReference type="InterPro" id="IPR002173">
    <property type="entry name" value="Carboh/pur_kinase_PfkB_CS"/>
</dbReference>
<feature type="binding site" evidence="12">
    <location>
        <begin position="15"/>
        <end position="17"/>
    </location>
    <ligand>
        <name>substrate</name>
    </ligand>
</feature>
<evidence type="ECO:0000256" key="8">
    <source>
        <dbReference type="ARBA" id="ARBA00022840"/>
    </source>
</evidence>
<evidence type="ECO:0000256" key="10">
    <source>
        <dbReference type="ARBA" id="ARBA00022958"/>
    </source>
</evidence>
<dbReference type="PROSITE" id="PS00583">
    <property type="entry name" value="PFKB_KINASES_1"/>
    <property type="match status" value="1"/>
</dbReference>
<feature type="binding site" evidence="12">
    <location>
        <position position="250"/>
    </location>
    <ligand>
        <name>K(+)</name>
        <dbReference type="ChEBI" id="CHEBI:29103"/>
    </ligand>
</feature>
<dbReference type="AlphaFoldDB" id="A0A3Q8X4J4"/>
<feature type="binding site" evidence="12">
    <location>
        <begin position="253"/>
        <end position="254"/>
    </location>
    <ligand>
        <name>ATP</name>
        <dbReference type="ChEBI" id="CHEBI:30616"/>
    </ligand>
</feature>
<comment type="pathway">
    <text evidence="12">Carbohydrate metabolism; D-ribose degradation; D-ribose 5-phosphate from beta-D-ribopyranose: step 2/2.</text>
</comment>
<comment type="activity regulation">
    <text evidence="12">Activated by a monovalent cation that binds near, but not in, the active site. The most likely occupant of the site in vivo is potassium. Ion binding induces a conformational change that may alter substrate affinity.</text>
</comment>
<dbReference type="Proteomes" id="UP000272528">
    <property type="component" value="Chromosome"/>
</dbReference>
<feature type="binding site" evidence="12">
    <location>
        <position position="289"/>
    </location>
    <ligand>
        <name>K(+)</name>
        <dbReference type="ChEBI" id="CHEBI:29103"/>
    </ligand>
</feature>
<dbReference type="EC" id="2.7.1.15" evidence="2 12"/>
<comment type="catalytic activity">
    <reaction evidence="12">
        <text>D-ribose + ATP = D-ribose 5-phosphate + ADP + H(+)</text>
        <dbReference type="Rhea" id="RHEA:13697"/>
        <dbReference type="ChEBI" id="CHEBI:15378"/>
        <dbReference type="ChEBI" id="CHEBI:30616"/>
        <dbReference type="ChEBI" id="CHEBI:47013"/>
        <dbReference type="ChEBI" id="CHEBI:78346"/>
        <dbReference type="ChEBI" id="CHEBI:456216"/>
        <dbReference type="EC" id="2.7.1.15"/>
    </reaction>
</comment>
<reference evidence="15" key="1">
    <citation type="submission" date="2018-12" db="EMBL/GenBank/DDBJ databases">
        <title>Genome sequence of Peanibacillus sp.</title>
        <authorList>
            <person name="Subramani G."/>
            <person name="Srinivasan S."/>
            <person name="Kim M.K."/>
        </authorList>
    </citation>
    <scope>NUCLEOTIDE SEQUENCE [LARGE SCALE GENOMIC DNA]</scope>
    <source>
        <strain evidence="15">18JY67-1</strain>
    </source>
</reference>
<gene>
    <name evidence="12 14" type="primary">rbsK</name>
    <name evidence="14" type="ORF">EJC50_12085</name>
</gene>
<dbReference type="Gene3D" id="3.40.1190.20">
    <property type="match status" value="1"/>
</dbReference>
<protein>
    <recommendedName>
        <fullName evidence="3 12">Ribokinase</fullName>
        <shortName evidence="12">RK</shortName>
        <ecNumber evidence="2 12">2.7.1.15</ecNumber>
    </recommendedName>
</protein>
<keyword evidence="4 12" id="KW-0808">Transferase</keyword>
<keyword evidence="10 12" id="KW-0630">Potassium</keyword>
<evidence type="ECO:0000256" key="12">
    <source>
        <dbReference type="HAMAP-Rule" id="MF_01987"/>
    </source>
</evidence>
<proteinExistence type="inferred from homology"/>
<organism evidence="14 15">
    <name type="scientific">Paenibacillus albus</name>
    <dbReference type="NCBI Taxonomy" id="2495582"/>
    <lineage>
        <taxon>Bacteria</taxon>
        <taxon>Bacillati</taxon>
        <taxon>Bacillota</taxon>
        <taxon>Bacilli</taxon>
        <taxon>Bacillales</taxon>
        <taxon>Paenibacillaceae</taxon>
        <taxon>Paenibacillus</taxon>
    </lineage>
</organism>
<dbReference type="PROSITE" id="PS00584">
    <property type="entry name" value="PFKB_KINASES_2"/>
    <property type="match status" value="1"/>
</dbReference>
<feature type="binding site" evidence="12">
    <location>
        <position position="284"/>
    </location>
    <ligand>
        <name>K(+)</name>
        <dbReference type="ChEBI" id="CHEBI:29103"/>
    </ligand>
</feature>
<evidence type="ECO:0000256" key="11">
    <source>
        <dbReference type="ARBA" id="ARBA00023277"/>
    </source>
</evidence>
<dbReference type="InterPro" id="IPR029056">
    <property type="entry name" value="Ribokinase-like"/>
</dbReference>
<keyword evidence="15" id="KW-1185">Reference proteome</keyword>
<evidence type="ECO:0000256" key="6">
    <source>
        <dbReference type="ARBA" id="ARBA00022741"/>
    </source>
</evidence>
<dbReference type="InterPro" id="IPR002139">
    <property type="entry name" value="Ribo/fructo_kinase"/>
</dbReference>
<feature type="binding site" evidence="12">
    <location>
        <position position="287"/>
    </location>
    <ligand>
        <name>K(+)</name>
        <dbReference type="ChEBI" id="CHEBI:29103"/>
    </ligand>
</feature>
<accession>A0A3Q8X4J4</accession>
<name>A0A3Q8X4J4_9BACL</name>
<dbReference type="GO" id="GO:0005524">
    <property type="term" value="F:ATP binding"/>
    <property type="evidence" value="ECO:0007669"/>
    <property type="project" value="UniProtKB-UniRule"/>
</dbReference>
<evidence type="ECO:0000256" key="9">
    <source>
        <dbReference type="ARBA" id="ARBA00022842"/>
    </source>
</evidence>
<evidence type="ECO:0000256" key="3">
    <source>
        <dbReference type="ARBA" id="ARBA00016943"/>
    </source>
</evidence>
<comment type="similarity">
    <text evidence="12">Belongs to the carbohydrate kinase PfkB family. Ribokinase subfamily.</text>
</comment>
<evidence type="ECO:0000313" key="14">
    <source>
        <dbReference type="EMBL" id="AZN40300.1"/>
    </source>
</evidence>
<keyword evidence="5 12" id="KW-0479">Metal-binding</keyword>
<evidence type="ECO:0000256" key="4">
    <source>
        <dbReference type="ARBA" id="ARBA00022679"/>
    </source>
</evidence>
<dbReference type="InterPro" id="IPR011877">
    <property type="entry name" value="Ribokinase"/>
</dbReference>
<keyword evidence="12" id="KW-0963">Cytoplasm</keyword>
<comment type="function">
    <text evidence="12">Catalyzes the phosphorylation of ribose at O-5 in a reaction requiring ATP and magnesium. The resulting D-ribose-5-phosphate can then be used either for sythesis of nucleotides, histidine, and tryptophan, or as a component of the pentose phosphate pathway.</text>
</comment>
<comment type="similarity">
    <text evidence="1">Belongs to the carbohydrate kinase pfkB family.</text>
</comment>
<dbReference type="KEGG" id="palb:EJC50_12085"/>
<dbReference type="GO" id="GO:0004747">
    <property type="term" value="F:ribokinase activity"/>
    <property type="evidence" value="ECO:0007669"/>
    <property type="project" value="UniProtKB-UniRule"/>
</dbReference>
<comment type="caution">
    <text evidence="12">Lacks conserved residue(s) required for the propagation of feature annotation.</text>
</comment>
<dbReference type="RefSeq" id="WP_126015531.1">
    <property type="nucleotide sequence ID" value="NZ_CP034437.1"/>
</dbReference>
<dbReference type="GO" id="GO:0019303">
    <property type="term" value="P:D-ribose catabolic process"/>
    <property type="evidence" value="ECO:0007669"/>
    <property type="project" value="UniProtKB-UniRule"/>
</dbReference>
<comment type="cofactor">
    <cofactor evidence="12">
        <name>Mg(2+)</name>
        <dbReference type="ChEBI" id="CHEBI:18420"/>
    </cofactor>
    <text evidence="12">Requires a divalent cation, most likely magnesium in vivo, as an electrophilic catalyst to aid phosphoryl group transfer. It is the chelate of the metal and the nucleotide that is the actual substrate.</text>
</comment>
<keyword evidence="6 12" id="KW-0547">Nucleotide-binding</keyword>
<dbReference type="PRINTS" id="PR00990">
    <property type="entry name" value="RIBOKINASE"/>
</dbReference>
<dbReference type="InterPro" id="IPR011611">
    <property type="entry name" value="PfkB_dom"/>
</dbReference>
<dbReference type="Pfam" id="PF00294">
    <property type="entry name" value="PfkB"/>
    <property type="match status" value="1"/>
</dbReference>